<evidence type="ECO:0000313" key="1">
    <source>
        <dbReference type="EMBL" id="OAN33012.1"/>
    </source>
</evidence>
<gene>
    <name evidence="1" type="ORF">A4X20_28090</name>
</gene>
<dbReference type="EMBL" id="LWCS01000050">
    <property type="protein sequence ID" value="OAN33012.1"/>
    <property type="molecule type" value="Genomic_DNA"/>
</dbReference>
<evidence type="ECO:0000313" key="2">
    <source>
        <dbReference type="Proteomes" id="UP000078396"/>
    </source>
</evidence>
<dbReference type="Proteomes" id="UP000078396">
    <property type="component" value="Unassembled WGS sequence"/>
</dbReference>
<reference evidence="1 2" key="1">
    <citation type="submission" date="2016-04" db="EMBL/GenBank/DDBJ databases">
        <title>Draft Genome Sequences of Staphylococcus capitis Strain H36, S. capitis Strain H65, S. cohnii Strain H62, S. hominis Strain H69, Mycobacterium iranicum Strain H39, Plantibacter sp. Strain H53, Pseudomonas oryzihabitans Strain H72, and Microbacterium sp. Strain H83, isolated from residential settings.</title>
        <authorList>
            <person name="Lymperopoulou D."/>
            <person name="Adams R.I."/>
            <person name="Lindow S."/>
            <person name="Coil D.A."/>
            <person name="Jospin G."/>
            <person name="Eisen J.A."/>
        </authorList>
    </citation>
    <scope>NUCLEOTIDE SEQUENCE [LARGE SCALE GENOMIC DNA]</scope>
    <source>
        <strain evidence="1 2">H39</strain>
    </source>
</reference>
<name>A0A178LNR0_MYCIR</name>
<protein>
    <submittedName>
        <fullName evidence="1">Uncharacterized protein</fullName>
    </submittedName>
</protein>
<proteinExistence type="predicted"/>
<accession>A0A178LNR0</accession>
<organism evidence="1 2">
    <name type="scientific">Mycolicibacterium iranicum</name>
    <name type="common">Mycobacterium iranicum</name>
    <dbReference type="NCBI Taxonomy" id="912594"/>
    <lineage>
        <taxon>Bacteria</taxon>
        <taxon>Bacillati</taxon>
        <taxon>Actinomycetota</taxon>
        <taxon>Actinomycetes</taxon>
        <taxon>Mycobacteriales</taxon>
        <taxon>Mycobacteriaceae</taxon>
        <taxon>Mycolicibacterium</taxon>
    </lineage>
</organism>
<dbReference type="AlphaFoldDB" id="A0A178LNR0"/>
<sequence>MRGVQQLFGIHAGSEVCATPLDVDGALLQAASVDDQDITALADTSVPGGMNSYPQSLRRSPFDGMLHIKDIRGRDDGGRLRRQSGIPWAG</sequence>
<comment type="caution">
    <text evidence="1">The sequence shown here is derived from an EMBL/GenBank/DDBJ whole genome shotgun (WGS) entry which is preliminary data.</text>
</comment>